<dbReference type="SUPFAM" id="SSF49899">
    <property type="entry name" value="Concanavalin A-like lectins/glucanases"/>
    <property type="match status" value="1"/>
</dbReference>
<name>A0AAV1NY17_SCOSC</name>
<dbReference type="AlphaFoldDB" id="A0AAV1NY17"/>
<feature type="compositionally biased region" description="Low complexity" evidence="8">
    <location>
        <begin position="355"/>
        <end position="366"/>
    </location>
</feature>
<feature type="region of interest" description="Disordered" evidence="8">
    <location>
        <begin position="194"/>
        <end position="331"/>
    </location>
</feature>
<keyword evidence="9" id="KW-0732">Signal</keyword>
<organism evidence="11 12">
    <name type="scientific">Scomber scombrus</name>
    <name type="common">Atlantic mackerel</name>
    <name type="synonym">Scomber vernalis</name>
    <dbReference type="NCBI Taxonomy" id="13677"/>
    <lineage>
        <taxon>Eukaryota</taxon>
        <taxon>Metazoa</taxon>
        <taxon>Chordata</taxon>
        <taxon>Craniata</taxon>
        <taxon>Vertebrata</taxon>
        <taxon>Euteleostomi</taxon>
        <taxon>Actinopterygii</taxon>
        <taxon>Neopterygii</taxon>
        <taxon>Teleostei</taxon>
        <taxon>Neoteleostei</taxon>
        <taxon>Acanthomorphata</taxon>
        <taxon>Pelagiaria</taxon>
        <taxon>Scombriformes</taxon>
        <taxon>Scombridae</taxon>
        <taxon>Scomber</taxon>
    </lineage>
</organism>
<sequence length="708" mass="79507">MGSLRPGQWPMILVHMLLMQIQPVKVQGVNSVSQKLRRLNEQFQQFQVLTQARLNTLDLNQNRNSSSGLESRVQALNDHYHHLSQDLEHLKQSTTQEIEGLREWSRKLEKKSKRMEGRLALMERNLRENRRHSQKPKTDIGQDFFNLSMELQNQEEKLTALQVQRDELLIGLKGLQESLKNQELRVTHLEGQVGGVLQGNGGGNIRGSGRSGKPINSNITPQEYFEPRRRNQTHKGGRPGRILDGHTQPRPAGISYSQTDSDSQAKNPLLQNQYRATPNQPKHSKAQKQRSQTEAHPQAHFQYPSPYPQSTDYLPQPEPHAYHPQSQIQAGAQTRPYPILQEQLQSHRAVPYHRAQVQQASQSQPQLHNPNHPPWPQPLSQTQTHPEPTREKQSRTTPGTSQSQASDVLPQPLSESYQSRVKGWDEEEDEESNTKVKSSVIRNFLQLPLRQKIPARPVPKKDAKICNVDSMLFFPSASVENYVTFALSLPDLPELSVCLWLRVDTSHVGTLLSYATHDNDNQLVLYGRNSSALPASFTDSSSSSHRSNPSSPFSPSSFASSSSSSPSLDFVIGDPGYRRLPVSILLDAHWHHLCVIWSSIQGRFWYYNDRRLTSSGSNFRKGWEIPGGGSVVLGQEQDIVGGGFDPAESFAGLVAGFRVWNRVLSPSEVEGVADGRGVPRGVVLGMEDIKEVHGEVQQVACECLEHCV</sequence>
<evidence type="ECO:0000256" key="8">
    <source>
        <dbReference type="SAM" id="MobiDB-lite"/>
    </source>
</evidence>
<keyword evidence="12" id="KW-1185">Reference proteome</keyword>
<dbReference type="PANTHER" id="PTHR19277">
    <property type="entry name" value="PENTRAXIN"/>
    <property type="match status" value="1"/>
</dbReference>
<dbReference type="Proteomes" id="UP001314229">
    <property type="component" value="Unassembled WGS sequence"/>
</dbReference>
<evidence type="ECO:0000256" key="3">
    <source>
        <dbReference type="ARBA" id="ARBA00022837"/>
    </source>
</evidence>
<dbReference type="EMBL" id="CAWUFR010000064">
    <property type="protein sequence ID" value="CAK6963347.1"/>
    <property type="molecule type" value="Genomic_DNA"/>
</dbReference>
<evidence type="ECO:0000256" key="1">
    <source>
        <dbReference type="ARBA" id="ARBA00001913"/>
    </source>
</evidence>
<dbReference type="Gene3D" id="2.60.120.200">
    <property type="match status" value="1"/>
</dbReference>
<keyword evidence="2" id="KW-0479">Metal-binding</keyword>
<proteinExistence type="predicted"/>
<feature type="signal peptide" evidence="9">
    <location>
        <begin position="1"/>
        <end position="26"/>
    </location>
</feature>
<evidence type="ECO:0000313" key="12">
    <source>
        <dbReference type="Proteomes" id="UP001314229"/>
    </source>
</evidence>
<keyword evidence="7" id="KW-0175">Coiled coil</keyword>
<evidence type="ECO:0000259" key="10">
    <source>
        <dbReference type="PROSITE" id="PS51828"/>
    </source>
</evidence>
<feature type="compositionally biased region" description="Gly residues" evidence="8">
    <location>
        <begin position="194"/>
        <end position="210"/>
    </location>
</feature>
<evidence type="ECO:0000256" key="2">
    <source>
        <dbReference type="ARBA" id="ARBA00022723"/>
    </source>
</evidence>
<keyword evidence="3" id="KW-0106">Calcium</keyword>
<feature type="chain" id="PRO_5043494546" evidence="9">
    <location>
        <begin position="27"/>
        <end position="708"/>
    </location>
</feature>
<evidence type="ECO:0000313" key="11">
    <source>
        <dbReference type="EMBL" id="CAK6963347.1"/>
    </source>
</evidence>
<feature type="coiled-coil region" evidence="7">
    <location>
        <begin position="73"/>
        <end position="125"/>
    </location>
</feature>
<evidence type="ECO:0000256" key="4">
    <source>
        <dbReference type="ARBA" id="ARBA00023157"/>
    </source>
</evidence>
<dbReference type="InterPro" id="IPR001759">
    <property type="entry name" value="PTX_dom"/>
</dbReference>
<feature type="coiled-coil region" evidence="7">
    <location>
        <begin position="151"/>
        <end position="192"/>
    </location>
</feature>
<dbReference type="SMART" id="SM00159">
    <property type="entry name" value="PTX"/>
    <property type="match status" value="1"/>
</dbReference>
<evidence type="ECO:0000256" key="6">
    <source>
        <dbReference type="PROSITE-ProRule" id="PRU01172"/>
    </source>
</evidence>
<dbReference type="PROSITE" id="PS51828">
    <property type="entry name" value="PTX_2"/>
    <property type="match status" value="1"/>
</dbReference>
<evidence type="ECO:0000256" key="7">
    <source>
        <dbReference type="SAM" id="Coils"/>
    </source>
</evidence>
<dbReference type="GO" id="GO:0046872">
    <property type="term" value="F:metal ion binding"/>
    <property type="evidence" value="ECO:0007669"/>
    <property type="project" value="UniProtKB-KW"/>
</dbReference>
<accession>A0AAV1NY17</accession>
<reference evidence="11 12" key="1">
    <citation type="submission" date="2024-01" db="EMBL/GenBank/DDBJ databases">
        <authorList>
            <person name="Alioto T."/>
            <person name="Alioto T."/>
            <person name="Gomez Garrido J."/>
        </authorList>
    </citation>
    <scope>NUCLEOTIDE SEQUENCE [LARGE SCALE GENOMIC DNA]</scope>
</reference>
<feature type="compositionally biased region" description="Polar residues" evidence="8">
    <location>
        <begin position="395"/>
        <end position="406"/>
    </location>
</feature>
<comment type="cofactor">
    <cofactor evidence="1">
        <name>Ca(2+)</name>
        <dbReference type="ChEBI" id="CHEBI:29108"/>
    </cofactor>
</comment>
<keyword evidence="4" id="KW-1015">Disulfide bond</keyword>
<dbReference type="PANTHER" id="PTHR19277:SF122">
    <property type="entry name" value="PENTRAXIN-4"/>
    <property type="match status" value="1"/>
</dbReference>
<protein>
    <submittedName>
        <fullName evidence="11">Pentraxin-4</fullName>
    </submittedName>
</protein>
<comment type="caution">
    <text evidence="11">The sequence shown here is derived from an EMBL/GenBank/DDBJ whole genome shotgun (WGS) entry which is preliminary data.</text>
</comment>
<comment type="caution">
    <text evidence="6">Lacks conserved residue(s) required for the propagation of feature annotation.</text>
</comment>
<dbReference type="InterPro" id="IPR051360">
    <property type="entry name" value="Neuronal_Pentraxin_Related"/>
</dbReference>
<keyword evidence="5" id="KW-0325">Glycoprotein</keyword>
<dbReference type="InterPro" id="IPR013320">
    <property type="entry name" value="ConA-like_dom_sf"/>
</dbReference>
<evidence type="ECO:0000256" key="5">
    <source>
        <dbReference type="ARBA" id="ARBA00023180"/>
    </source>
</evidence>
<feature type="domain" description="Pentraxin (PTX)" evidence="10">
    <location>
        <begin position="468"/>
        <end position="705"/>
    </location>
</feature>
<evidence type="ECO:0000256" key="9">
    <source>
        <dbReference type="SAM" id="SignalP"/>
    </source>
</evidence>
<gene>
    <name evidence="11" type="ORF">FSCOSCO3_A006256</name>
</gene>
<feature type="region of interest" description="Disordered" evidence="8">
    <location>
        <begin position="350"/>
        <end position="437"/>
    </location>
</feature>
<feature type="compositionally biased region" description="Polar residues" evidence="8">
    <location>
        <begin position="255"/>
        <end position="281"/>
    </location>
</feature>
<dbReference type="Pfam" id="PF00354">
    <property type="entry name" value="Pentaxin"/>
    <property type="match status" value="2"/>
</dbReference>